<reference evidence="7" key="1">
    <citation type="journal article" date="2019" name="Int. J. Syst. Evol. Microbiol.">
        <title>The Global Catalogue of Microorganisms (GCM) 10K type strain sequencing project: providing services to taxonomists for standard genome sequencing and annotation.</title>
        <authorList>
            <consortium name="The Broad Institute Genomics Platform"/>
            <consortium name="The Broad Institute Genome Sequencing Center for Infectious Disease"/>
            <person name="Wu L."/>
            <person name="Ma J."/>
        </authorList>
    </citation>
    <scope>NUCLEOTIDE SEQUENCE [LARGE SCALE GENOMIC DNA]</scope>
    <source>
        <strain evidence="7">JCM 9088</strain>
    </source>
</reference>
<evidence type="ECO:0000256" key="3">
    <source>
        <dbReference type="ARBA" id="ARBA00022679"/>
    </source>
</evidence>
<dbReference type="SUPFAM" id="SSF53335">
    <property type="entry name" value="S-adenosyl-L-methionine-dependent methyltransferases"/>
    <property type="match status" value="1"/>
</dbReference>
<sequence length="305" mass="34075">MSGETTALDGAGPDDIRFHYDVGTPFFALWLDPELTYSCALWDDVAGPDEDSAALQEAQRAKVDYHLKQAGVVEGSRLLDVGCGWGSLLARSVQTAGGAAAVSATGLTLSRDQYDHVRSLRLPGAEVRLEHWRDHRPSQPYDAVVSIGAFEHFAQPGMDADERIAAYHRFFEAAFQWLPARGRLSLQSIALDDVADQDGPLRAFFTGEVFPQSALPRLSQILRAADPLFSLSALRVDPDDYVRTLRCWTARLDKNREQADQLVGPPTTRGFLRYLRVSQHVLQRRLSTLYRITLERRRSRLPLSL</sequence>
<keyword evidence="2" id="KW-0489">Methyltransferase</keyword>
<evidence type="ECO:0000256" key="4">
    <source>
        <dbReference type="ARBA" id="ARBA00022691"/>
    </source>
</evidence>
<dbReference type="Gene3D" id="3.40.50.150">
    <property type="entry name" value="Vaccinia Virus protein VP39"/>
    <property type="match status" value="1"/>
</dbReference>
<evidence type="ECO:0000313" key="7">
    <source>
        <dbReference type="Proteomes" id="UP001500403"/>
    </source>
</evidence>
<dbReference type="PANTHER" id="PTHR43667:SF1">
    <property type="entry name" value="CYCLOPROPANE-FATTY-ACYL-PHOSPHOLIPID SYNTHASE"/>
    <property type="match status" value="1"/>
</dbReference>
<evidence type="ECO:0000313" key="6">
    <source>
        <dbReference type="EMBL" id="GAA2967331.1"/>
    </source>
</evidence>
<dbReference type="Proteomes" id="UP001500403">
    <property type="component" value="Unassembled WGS sequence"/>
</dbReference>
<evidence type="ECO:0000256" key="2">
    <source>
        <dbReference type="ARBA" id="ARBA00022603"/>
    </source>
</evidence>
<comment type="caution">
    <text evidence="6">The sequence shown here is derived from an EMBL/GenBank/DDBJ whole genome shotgun (WGS) entry which is preliminary data.</text>
</comment>
<dbReference type="InterPro" id="IPR050723">
    <property type="entry name" value="CFA/CMAS"/>
</dbReference>
<organism evidence="6 7">
    <name type="scientific">Streptomyces enissocaesilis</name>
    <dbReference type="NCBI Taxonomy" id="332589"/>
    <lineage>
        <taxon>Bacteria</taxon>
        <taxon>Bacillati</taxon>
        <taxon>Actinomycetota</taxon>
        <taxon>Actinomycetes</taxon>
        <taxon>Kitasatosporales</taxon>
        <taxon>Streptomycetaceae</taxon>
        <taxon>Streptomyces</taxon>
        <taxon>Streptomyces rochei group</taxon>
    </lineage>
</organism>
<comment type="similarity">
    <text evidence="1">Belongs to the CFA/CMAS family.</text>
</comment>
<keyword evidence="4" id="KW-0949">S-adenosyl-L-methionine</keyword>
<protein>
    <recommendedName>
        <fullName evidence="8">Cyclopropane-fatty-acyl-phospholipid synthase</fullName>
    </recommendedName>
</protein>
<keyword evidence="7" id="KW-1185">Reference proteome</keyword>
<dbReference type="Pfam" id="PF02353">
    <property type="entry name" value="CMAS"/>
    <property type="match status" value="1"/>
</dbReference>
<dbReference type="CDD" id="cd02440">
    <property type="entry name" value="AdoMet_MTases"/>
    <property type="match status" value="1"/>
</dbReference>
<evidence type="ECO:0000256" key="1">
    <source>
        <dbReference type="ARBA" id="ARBA00010815"/>
    </source>
</evidence>
<accession>A0ABP6K3N0</accession>
<evidence type="ECO:0000256" key="5">
    <source>
        <dbReference type="ARBA" id="ARBA00023098"/>
    </source>
</evidence>
<evidence type="ECO:0008006" key="8">
    <source>
        <dbReference type="Google" id="ProtNLM"/>
    </source>
</evidence>
<dbReference type="RefSeq" id="WP_344499641.1">
    <property type="nucleotide sequence ID" value="NZ_BAAAUD010000060.1"/>
</dbReference>
<keyword evidence="5" id="KW-0443">Lipid metabolism</keyword>
<keyword evidence="3" id="KW-0808">Transferase</keyword>
<name>A0ABP6K3N0_9ACTN</name>
<dbReference type="InterPro" id="IPR029063">
    <property type="entry name" value="SAM-dependent_MTases_sf"/>
</dbReference>
<dbReference type="EMBL" id="BAAAUD010000060">
    <property type="protein sequence ID" value="GAA2967331.1"/>
    <property type="molecule type" value="Genomic_DNA"/>
</dbReference>
<gene>
    <name evidence="6" type="ORF">GCM10010446_61380</name>
</gene>
<dbReference type="PIRSF" id="PIRSF003085">
    <property type="entry name" value="CMAS"/>
    <property type="match status" value="1"/>
</dbReference>
<proteinExistence type="inferred from homology"/>
<dbReference type="PANTHER" id="PTHR43667">
    <property type="entry name" value="CYCLOPROPANE-FATTY-ACYL-PHOSPHOLIPID SYNTHASE"/>
    <property type="match status" value="1"/>
</dbReference>
<dbReference type="InterPro" id="IPR003333">
    <property type="entry name" value="CMAS"/>
</dbReference>